<keyword evidence="2" id="KW-0812">Transmembrane</keyword>
<protein>
    <recommendedName>
        <fullName evidence="5">DUF3159 domain-containing protein</fullName>
    </recommendedName>
</protein>
<evidence type="ECO:0000256" key="2">
    <source>
        <dbReference type="SAM" id="Phobius"/>
    </source>
</evidence>
<dbReference type="EMBL" id="CP015220">
    <property type="protein sequence ID" value="AMY25085.1"/>
    <property type="molecule type" value="Genomic_DNA"/>
</dbReference>
<dbReference type="RefSeq" id="WP_371827921.1">
    <property type="nucleotide sequence ID" value="NZ_CP015220.1"/>
</dbReference>
<dbReference type="Proteomes" id="UP000076038">
    <property type="component" value="Chromosome"/>
</dbReference>
<dbReference type="PIRSF" id="PIRSF010219">
    <property type="entry name" value="UCP010219"/>
    <property type="match status" value="1"/>
</dbReference>
<feature type="region of interest" description="Disordered" evidence="1">
    <location>
        <begin position="1"/>
        <end position="28"/>
    </location>
</feature>
<dbReference type="InterPro" id="IPR016566">
    <property type="entry name" value="UCP010219"/>
</dbReference>
<gene>
    <name evidence="3" type="ORF">A3Q41_03799</name>
</gene>
<dbReference type="Pfam" id="PF11361">
    <property type="entry name" value="DUF3159"/>
    <property type="match status" value="1"/>
</dbReference>
<keyword evidence="2" id="KW-1133">Transmembrane helix</keyword>
<organism evidence="3 4">
    <name type="scientific">Rhodococcoides fascians</name>
    <name type="common">Rhodococcus fascians</name>
    <dbReference type="NCBI Taxonomy" id="1828"/>
    <lineage>
        <taxon>Bacteria</taxon>
        <taxon>Bacillati</taxon>
        <taxon>Actinomycetota</taxon>
        <taxon>Actinomycetes</taxon>
        <taxon>Mycobacteriales</taxon>
        <taxon>Nocardiaceae</taxon>
        <taxon>Rhodococcoides</taxon>
    </lineage>
</organism>
<feature type="transmembrane region" description="Helical" evidence="2">
    <location>
        <begin position="92"/>
        <end position="110"/>
    </location>
</feature>
<evidence type="ECO:0008006" key="5">
    <source>
        <dbReference type="Google" id="ProtNLM"/>
    </source>
</evidence>
<reference evidence="3 4" key="1">
    <citation type="journal article" date="2016" name="Genome Announc.">
        <title>Complete Genome and Plasmid Sequences for Rhodococcus fascians D188 and Draft Sequences for Rhodococcus Isolates PBTS 1 and PBTS 2.</title>
        <authorList>
            <person name="Stamler R.A."/>
            <person name="Vereecke D."/>
            <person name="Zhang Y."/>
            <person name="Schilkey F."/>
            <person name="Devitt N."/>
            <person name="Randall J.J."/>
        </authorList>
    </citation>
    <scope>NUCLEOTIDE SEQUENCE [LARGE SCALE GENOMIC DNA]</scope>
    <source>
        <strain evidence="3 4">PBTS2</strain>
    </source>
</reference>
<feature type="transmembrane region" description="Helical" evidence="2">
    <location>
        <begin position="62"/>
        <end position="85"/>
    </location>
</feature>
<feature type="transmembrane region" description="Helical" evidence="2">
    <location>
        <begin position="162"/>
        <end position="183"/>
    </location>
</feature>
<evidence type="ECO:0000313" key="4">
    <source>
        <dbReference type="Proteomes" id="UP000076038"/>
    </source>
</evidence>
<proteinExistence type="predicted"/>
<dbReference type="AlphaFoldDB" id="A0A143QPH8"/>
<keyword evidence="2" id="KW-0472">Membrane</keyword>
<dbReference type="KEGG" id="rhs:A3Q41_03799"/>
<sequence>MTNSDDAVPHPRTSDTPEPVPDTSTPDAVKTAAPTVLEQLGGVSGLVYSTLPVVVFVPFNSYFGLSVALWAALGVAAAVLVWRLVRRSPIQPAISGFFGVGICAFIAYRTGDAKGYFLFGIYTSLVYGGAFVLSVLARWPLVGVIWGYLNGKGTSWRRERSAVRYYDVATIAWASVFAARYIVQSQLYDSDQTGWLAVARIGMGWPLTGVALLVTLWAVRQADRALDLASNDEQADELPSGQTDRST</sequence>
<feature type="transmembrane region" description="Helical" evidence="2">
    <location>
        <begin position="116"/>
        <end position="141"/>
    </location>
</feature>
<dbReference type="PATRIC" id="fig|1653479.3.peg.3854"/>
<reference evidence="4" key="2">
    <citation type="submission" date="2016-04" db="EMBL/GenBank/DDBJ databases">
        <title>Complete Genome and Plasmid Sequences for Rhodococcus fascians D188 and Draft Sequences for Rhodococcus spp. Isolates PBTS 1 and PBTS 2.</title>
        <authorList>
            <person name="Stamer R."/>
            <person name="Vereecke D."/>
            <person name="Zhang Y."/>
            <person name="Schilkey F."/>
            <person name="Devitt N."/>
            <person name="Randall J."/>
        </authorList>
    </citation>
    <scope>NUCLEOTIDE SEQUENCE [LARGE SCALE GENOMIC DNA]</scope>
    <source>
        <strain evidence="4">PBTS2</strain>
    </source>
</reference>
<evidence type="ECO:0000313" key="3">
    <source>
        <dbReference type="EMBL" id="AMY25085.1"/>
    </source>
</evidence>
<name>A0A143QPH8_RHOFA</name>
<evidence type="ECO:0000256" key="1">
    <source>
        <dbReference type="SAM" id="MobiDB-lite"/>
    </source>
</evidence>
<feature type="transmembrane region" description="Helical" evidence="2">
    <location>
        <begin position="195"/>
        <end position="219"/>
    </location>
</feature>
<keyword evidence="4" id="KW-1185">Reference proteome</keyword>
<accession>A0A143QPH8</accession>